<protein>
    <recommendedName>
        <fullName evidence="2">LamG-like jellyroll fold domain-containing protein</fullName>
    </recommendedName>
</protein>
<dbReference type="Pfam" id="PF13385">
    <property type="entry name" value="Laminin_G_3"/>
    <property type="match status" value="1"/>
</dbReference>
<dbReference type="Gene3D" id="2.60.120.200">
    <property type="match status" value="1"/>
</dbReference>
<dbReference type="EMBL" id="LAZR01029920">
    <property type="protein sequence ID" value="KKL58166.1"/>
    <property type="molecule type" value="Genomic_DNA"/>
</dbReference>
<feature type="non-terminal residue" evidence="1">
    <location>
        <position position="1"/>
    </location>
</feature>
<comment type="caution">
    <text evidence="1">The sequence shown here is derived from an EMBL/GenBank/DDBJ whole genome shotgun (WGS) entry which is preliminary data.</text>
</comment>
<name>A0A0F9DWM0_9ZZZZ</name>
<proteinExistence type="predicted"/>
<gene>
    <name evidence="1" type="ORF">LCGC14_2228150</name>
</gene>
<accession>A0A0F9DWM0</accession>
<dbReference type="SUPFAM" id="SSF49899">
    <property type="entry name" value="Concanavalin A-like lectins/glucanases"/>
    <property type="match status" value="1"/>
</dbReference>
<evidence type="ECO:0000313" key="1">
    <source>
        <dbReference type="EMBL" id="KKL58166.1"/>
    </source>
</evidence>
<dbReference type="InterPro" id="IPR013320">
    <property type="entry name" value="ConA-like_dom_sf"/>
</dbReference>
<organism evidence="1">
    <name type="scientific">marine sediment metagenome</name>
    <dbReference type="NCBI Taxonomy" id="412755"/>
    <lineage>
        <taxon>unclassified sequences</taxon>
        <taxon>metagenomes</taxon>
        <taxon>ecological metagenomes</taxon>
    </lineage>
</organism>
<dbReference type="AlphaFoldDB" id="A0A0F9DWM0"/>
<sequence>TYNGGTDATAIVLYADGAVAASNAADGGTFIAIENGARPVVPGRQENLTARDFIGRIGEVWVFNRALTLGEITYAFRITRGRYQ</sequence>
<evidence type="ECO:0008006" key="2">
    <source>
        <dbReference type="Google" id="ProtNLM"/>
    </source>
</evidence>
<reference evidence="1" key="1">
    <citation type="journal article" date="2015" name="Nature">
        <title>Complex archaea that bridge the gap between prokaryotes and eukaryotes.</title>
        <authorList>
            <person name="Spang A."/>
            <person name="Saw J.H."/>
            <person name="Jorgensen S.L."/>
            <person name="Zaremba-Niedzwiedzka K."/>
            <person name="Martijn J."/>
            <person name="Lind A.E."/>
            <person name="van Eijk R."/>
            <person name="Schleper C."/>
            <person name="Guy L."/>
            <person name="Ettema T.J."/>
        </authorList>
    </citation>
    <scope>NUCLEOTIDE SEQUENCE</scope>
</reference>